<dbReference type="Gene3D" id="1.20.1740.10">
    <property type="entry name" value="Amino acid/polyamine transporter I"/>
    <property type="match status" value="1"/>
</dbReference>
<keyword evidence="4 5" id="KW-0472">Membrane</keyword>
<dbReference type="AlphaFoldDB" id="A0A6G0WNE0"/>
<dbReference type="Pfam" id="PF13520">
    <property type="entry name" value="AA_permease_2"/>
    <property type="match status" value="1"/>
</dbReference>
<comment type="caution">
    <text evidence="7">The sequence shown here is derived from an EMBL/GenBank/DDBJ whole genome shotgun (WGS) entry which is preliminary data.</text>
</comment>
<gene>
    <name evidence="7" type="ORF">Ae201684_013428</name>
</gene>
<protein>
    <recommendedName>
        <fullName evidence="6">Cationic amino acid transporter C-terminal domain-containing protein</fullName>
    </recommendedName>
</protein>
<evidence type="ECO:0000259" key="6">
    <source>
        <dbReference type="Pfam" id="PF13906"/>
    </source>
</evidence>
<feature type="transmembrane region" description="Helical" evidence="5">
    <location>
        <begin position="478"/>
        <end position="498"/>
    </location>
</feature>
<reference evidence="7 8" key="1">
    <citation type="submission" date="2019-07" db="EMBL/GenBank/DDBJ databases">
        <title>Genomics analysis of Aphanomyces spp. identifies a new class of oomycete effector associated with host adaptation.</title>
        <authorList>
            <person name="Gaulin E."/>
        </authorList>
    </citation>
    <scope>NUCLEOTIDE SEQUENCE [LARGE SCALE GENOMIC DNA]</scope>
    <source>
        <strain evidence="7 8">ATCC 201684</strain>
    </source>
</reference>
<feature type="transmembrane region" description="Helical" evidence="5">
    <location>
        <begin position="356"/>
        <end position="376"/>
    </location>
</feature>
<evidence type="ECO:0000256" key="1">
    <source>
        <dbReference type="ARBA" id="ARBA00004141"/>
    </source>
</evidence>
<evidence type="ECO:0000256" key="5">
    <source>
        <dbReference type="SAM" id="Phobius"/>
    </source>
</evidence>
<dbReference type="GO" id="GO:0015171">
    <property type="term" value="F:amino acid transmembrane transporter activity"/>
    <property type="evidence" value="ECO:0007669"/>
    <property type="project" value="TreeGrafter"/>
</dbReference>
<name>A0A6G0WNE0_9STRA</name>
<feature type="transmembrane region" description="Helical" evidence="5">
    <location>
        <begin position="193"/>
        <end position="214"/>
    </location>
</feature>
<evidence type="ECO:0000256" key="4">
    <source>
        <dbReference type="ARBA" id="ARBA00023136"/>
    </source>
</evidence>
<feature type="transmembrane region" description="Helical" evidence="5">
    <location>
        <begin position="107"/>
        <end position="127"/>
    </location>
</feature>
<comment type="subcellular location">
    <subcellularLocation>
        <location evidence="1">Membrane</location>
        <topology evidence="1">Multi-pass membrane protein</topology>
    </subcellularLocation>
</comment>
<sequence>MVGEVFLHDAFCIFPMLDHIFRTKPLECFENEEEKDQASRELGLWGLIAVGICGTVGSGIFASTGDIISGAAGPAAFVSWMIAGLSCILSGFAYMEMSSIVPSSGSTYSFAYHALGELPAMIAAWLLTLEYGMSSAGVARSWAQKVQEWADESGGNFAWLNDVHFNLLASAIMLLSVLVGLKGVHFGKLFINTVTVTKIGVVLFIILFGLWISTSSNFVPRHPRRFPPQAFFGFVGFDEVCYMATETRNPRTIMPRAVIGTILGTMFLSAFASLALSGMLPYDIYAGGFVAPYSFGGAFDYLGHTAAKLIVHIGEVGTMPVVVFISFLMQPRLMHNLAMDGLAPEIFGRVDENGNLVWCTLLSGAFFILVTLLIPFSSLWNMITFGILVSFIMTNASLLLVRTREASPVTAPRLTAAIVALSGIAMFTLQKGYIQASDDKSSTAILAMAIFSVALLFATTAIACSCPQNVGARDLFRAPLVPWVPTLAITVNWFLVAQFDNADITNGCLWIGVGVVSYFLYGFKNSAGRRNWNLSQADLEIQMPRVMMRRSTWSPMLSQDDAGLAEMTTLIKHSSTIAPDTPHRLRQKLSTERAPLLE</sequence>
<feature type="transmembrane region" description="Helical" evidence="5">
    <location>
        <begin position="445"/>
        <end position="466"/>
    </location>
</feature>
<feature type="transmembrane region" description="Helical" evidence="5">
    <location>
        <begin position="257"/>
        <end position="280"/>
    </location>
</feature>
<feature type="transmembrane region" description="Helical" evidence="5">
    <location>
        <begin position="309"/>
        <end position="329"/>
    </location>
</feature>
<dbReference type="InterPro" id="IPR002293">
    <property type="entry name" value="AA/rel_permease1"/>
</dbReference>
<feature type="domain" description="Cationic amino acid transporter C-terminal" evidence="6">
    <location>
        <begin position="476"/>
        <end position="526"/>
    </location>
</feature>
<evidence type="ECO:0000313" key="8">
    <source>
        <dbReference type="Proteomes" id="UP000481153"/>
    </source>
</evidence>
<feature type="transmembrane region" description="Helical" evidence="5">
    <location>
        <begin position="163"/>
        <end position="181"/>
    </location>
</feature>
<dbReference type="Pfam" id="PF13906">
    <property type="entry name" value="AA_permease_C"/>
    <property type="match status" value="1"/>
</dbReference>
<dbReference type="EMBL" id="VJMJ01000172">
    <property type="protein sequence ID" value="KAF0728859.1"/>
    <property type="molecule type" value="Genomic_DNA"/>
</dbReference>
<keyword evidence="8" id="KW-1185">Reference proteome</keyword>
<organism evidence="7 8">
    <name type="scientific">Aphanomyces euteiches</name>
    <dbReference type="NCBI Taxonomy" id="100861"/>
    <lineage>
        <taxon>Eukaryota</taxon>
        <taxon>Sar</taxon>
        <taxon>Stramenopiles</taxon>
        <taxon>Oomycota</taxon>
        <taxon>Saprolegniomycetes</taxon>
        <taxon>Saprolegniales</taxon>
        <taxon>Verrucalvaceae</taxon>
        <taxon>Aphanomyces</taxon>
    </lineage>
</organism>
<feature type="transmembrane region" description="Helical" evidence="5">
    <location>
        <begin position="42"/>
        <end position="63"/>
    </location>
</feature>
<keyword evidence="3 5" id="KW-1133">Transmembrane helix</keyword>
<feature type="transmembrane region" description="Helical" evidence="5">
    <location>
        <begin position="75"/>
        <end position="95"/>
    </location>
</feature>
<dbReference type="GO" id="GO:0016020">
    <property type="term" value="C:membrane"/>
    <property type="evidence" value="ECO:0007669"/>
    <property type="project" value="UniProtKB-SubCell"/>
</dbReference>
<proteinExistence type="predicted"/>
<feature type="transmembrane region" description="Helical" evidence="5">
    <location>
        <begin position="504"/>
        <end position="523"/>
    </location>
</feature>
<dbReference type="VEuPathDB" id="FungiDB:AeMF1_018652"/>
<dbReference type="PANTHER" id="PTHR43243:SF82">
    <property type="entry name" value="CATIONIC AMINO ACID TRANSPORTER C-TERMINAL DOMAIN-CONTAINING PROTEIN"/>
    <property type="match status" value="1"/>
</dbReference>
<feature type="transmembrane region" description="Helical" evidence="5">
    <location>
        <begin position="382"/>
        <end position="401"/>
    </location>
</feature>
<keyword evidence="2 5" id="KW-0812">Transmembrane</keyword>
<evidence type="ECO:0000256" key="3">
    <source>
        <dbReference type="ARBA" id="ARBA00022989"/>
    </source>
</evidence>
<dbReference type="InterPro" id="IPR029485">
    <property type="entry name" value="CAT_C"/>
</dbReference>
<feature type="transmembrane region" description="Helical" evidence="5">
    <location>
        <begin position="413"/>
        <end position="433"/>
    </location>
</feature>
<dbReference type="PANTHER" id="PTHR43243">
    <property type="entry name" value="INNER MEMBRANE TRANSPORTER YGJI-RELATED"/>
    <property type="match status" value="1"/>
</dbReference>
<evidence type="ECO:0000256" key="2">
    <source>
        <dbReference type="ARBA" id="ARBA00022692"/>
    </source>
</evidence>
<evidence type="ECO:0000313" key="7">
    <source>
        <dbReference type="EMBL" id="KAF0728859.1"/>
    </source>
</evidence>
<dbReference type="Proteomes" id="UP000481153">
    <property type="component" value="Unassembled WGS sequence"/>
</dbReference>
<accession>A0A6G0WNE0</accession>